<evidence type="ECO:0000313" key="1">
    <source>
        <dbReference type="EMBL" id="MEH2557549.1"/>
    </source>
</evidence>
<comment type="caution">
    <text evidence="1">The sequence shown here is derived from an EMBL/GenBank/DDBJ whole genome shotgun (WGS) entry which is preliminary data.</text>
</comment>
<keyword evidence="2" id="KW-1185">Reference proteome</keyword>
<protein>
    <submittedName>
        <fullName evidence="1">Uncharacterized protein</fullName>
    </submittedName>
</protein>
<proteinExistence type="predicted"/>
<organism evidence="1 2">
    <name type="scientific">Bradyrhizobium algeriense</name>
    <dbReference type="NCBI Taxonomy" id="634784"/>
    <lineage>
        <taxon>Bacteria</taxon>
        <taxon>Pseudomonadati</taxon>
        <taxon>Pseudomonadota</taxon>
        <taxon>Alphaproteobacteria</taxon>
        <taxon>Hyphomicrobiales</taxon>
        <taxon>Nitrobacteraceae</taxon>
        <taxon>Bradyrhizobium</taxon>
    </lineage>
</organism>
<evidence type="ECO:0000313" key="2">
    <source>
        <dbReference type="Proteomes" id="UP001364224"/>
    </source>
</evidence>
<name>A0ABU8BG64_9BRAD</name>
<reference evidence="1 2" key="1">
    <citation type="submission" date="2024-02" db="EMBL/GenBank/DDBJ databases">
        <title>Adaptive strategies in a cosmopolitan and abundant soil bacterium.</title>
        <authorList>
            <person name="Carini P."/>
        </authorList>
    </citation>
    <scope>NUCLEOTIDE SEQUENCE [LARGE SCALE GENOMIC DNA]</scope>
    <source>
        <strain evidence="1 2">AZCC 1608</strain>
    </source>
</reference>
<accession>A0ABU8BG64</accession>
<dbReference type="Proteomes" id="UP001364224">
    <property type="component" value="Unassembled WGS sequence"/>
</dbReference>
<sequence>MLQAAQVTAPARQRVTTIQPRVLLSTESSIKITLRIRIARISGPQTHRRRYREPLNQRWPAVFKSHSTALGSRVHSSQSRPAAILEDRKTTSGKAGLALRQGTGVACRFHRVRCDAATTAIEVLSEVRWPAPSRTLIAGCALRLRKMRSWRSDGHRGPLDQWRAEAASLGQANGSVPAWVSFIQLRGCPQKIGSKPYVREKRTVS</sequence>
<dbReference type="EMBL" id="JAZHRV010000001">
    <property type="protein sequence ID" value="MEH2557549.1"/>
    <property type="molecule type" value="Genomic_DNA"/>
</dbReference>
<gene>
    <name evidence="1" type="ORF">V1286_005078</name>
</gene>